<dbReference type="Pfam" id="PF08713">
    <property type="entry name" value="DNA_alkylation"/>
    <property type="match status" value="1"/>
</dbReference>
<dbReference type="OrthoDB" id="9775346at2"/>
<sequence length="240" mass="27163">MPSTAKSRATLAALKRDVNALRDPERARFLQRFFRTGTGEYAEGDKMLGLTVPDSRKIARAYAGLQLHDVAILLASPWHEHRLIALLILIAQHDRASQEDRAALHGFYVEHRAGVNNWDLVDTSARALFGEHDLKGRLALRYAKSADLWDRRIAMVSTFAALKRGETAPTFAVAEKLLDDRHDLIHKATGWLLREAGKVDHGALMAFLRQHYARMPRTALRYAIERLDSVDRRLWLAGPQ</sequence>
<organism evidence="1 2">
    <name type="scientific">Terriglobus roseus</name>
    <dbReference type="NCBI Taxonomy" id="392734"/>
    <lineage>
        <taxon>Bacteria</taxon>
        <taxon>Pseudomonadati</taxon>
        <taxon>Acidobacteriota</taxon>
        <taxon>Terriglobia</taxon>
        <taxon>Terriglobales</taxon>
        <taxon>Acidobacteriaceae</taxon>
        <taxon>Terriglobus</taxon>
    </lineage>
</organism>
<dbReference type="EMBL" id="LT629690">
    <property type="protein sequence ID" value="SDF91778.1"/>
    <property type="molecule type" value="Genomic_DNA"/>
</dbReference>
<accession>A0A1G7PZY8</accession>
<dbReference type="InterPro" id="IPR014825">
    <property type="entry name" value="DNA_alkylation"/>
</dbReference>
<dbReference type="CDD" id="cd06561">
    <property type="entry name" value="AlkD_like"/>
    <property type="match status" value="1"/>
</dbReference>
<evidence type="ECO:0000313" key="2">
    <source>
        <dbReference type="Proteomes" id="UP000182427"/>
    </source>
</evidence>
<dbReference type="Gene3D" id="1.25.10.90">
    <property type="match status" value="1"/>
</dbReference>
<proteinExistence type="predicted"/>
<dbReference type="SUPFAM" id="SSF48371">
    <property type="entry name" value="ARM repeat"/>
    <property type="match status" value="1"/>
</dbReference>
<evidence type="ECO:0000313" key="1">
    <source>
        <dbReference type="EMBL" id="SDF91778.1"/>
    </source>
</evidence>
<dbReference type="Proteomes" id="UP000182427">
    <property type="component" value="Chromosome I"/>
</dbReference>
<protein>
    <submittedName>
        <fullName evidence="1">3-methyladenine DNA glycosylase AlkD</fullName>
    </submittedName>
</protein>
<keyword evidence="2" id="KW-1185">Reference proteome</keyword>
<dbReference type="PANTHER" id="PTHR34070">
    <property type="entry name" value="ARMADILLO-TYPE FOLD"/>
    <property type="match status" value="1"/>
</dbReference>
<name>A0A1G7PZY8_9BACT</name>
<reference evidence="1 2" key="1">
    <citation type="submission" date="2016-10" db="EMBL/GenBank/DDBJ databases">
        <authorList>
            <person name="de Groot N.N."/>
        </authorList>
    </citation>
    <scope>NUCLEOTIDE SEQUENCE [LARGE SCALE GENOMIC DNA]</scope>
    <source>
        <strain evidence="1 2">GAS232</strain>
    </source>
</reference>
<dbReference type="InterPro" id="IPR016024">
    <property type="entry name" value="ARM-type_fold"/>
</dbReference>
<gene>
    <name evidence="1" type="ORF">SAMN05444167_3690</name>
</gene>
<dbReference type="PANTHER" id="PTHR34070:SF1">
    <property type="entry name" value="DNA ALKYLATION REPAIR PROTEIN"/>
    <property type="match status" value="1"/>
</dbReference>
<dbReference type="AlphaFoldDB" id="A0A1G7PZY8"/>
<dbReference type="RefSeq" id="WP_083346443.1">
    <property type="nucleotide sequence ID" value="NZ_LT629690.1"/>
</dbReference>